<dbReference type="Proteomes" id="UP000604475">
    <property type="component" value="Unassembled WGS sequence"/>
</dbReference>
<evidence type="ECO:0000256" key="3">
    <source>
        <dbReference type="ARBA" id="ARBA00022729"/>
    </source>
</evidence>
<dbReference type="EMBL" id="JAEACQ010000162">
    <property type="protein sequence ID" value="MBL7627626.1"/>
    <property type="molecule type" value="Genomic_DNA"/>
</dbReference>
<dbReference type="PANTHER" id="PTHR30061:SF50">
    <property type="entry name" value="MALTOSE_MALTODEXTRIN-BINDING PERIPLASMIC PROTEIN"/>
    <property type="match status" value="1"/>
</dbReference>
<comment type="caution">
    <text evidence="5">The sequence shown here is derived from an EMBL/GenBank/DDBJ whole genome shotgun (WGS) entry which is preliminary data.</text>
</comment>
<organism evidence="5 6">
    <name type="scientific">Frankia nepalensis</name>
    <dbReference type="NCBI Taxonomy" id="1836974"/>
    <lineage>
        <taxon>Bacteria</taxon>
        <taxon>Bacillati</taxon>
        <taxon>Actinomycetota</taxon>
        <taxon>Actinomycetes</taxon>
        <taxon>Frankiales</taxon>
        <taxon>Frankiaceae</taxon>
        <taxon>Frankia</taxon>
    </lineage>
</organism>
<evidence type="ECO:0000313" key="6">
    <source>
        <dbReference type="Proteomes" id="UP000604475"/>
    </source>
</evidence>
<gene>
    <name evidence="5" type="ORF">I7412_10690</name>
</gene>
<keyword evidence="3" id="KW-0732">Signal</keyword>
<dbReference type="SUPFAM" id="SSF53850">
    <property type="entry name" value="Periplasmic binding protein-like II"/>
    <property type="match status" value="1"/>
</dbReference>
<evidence type="ECO:0000256" key="1">
    <source>
        <dbReference type="ARBA" id="ARBA00008520"/>
    </source>
</evidence>
<dbReference type="GO" id="GO:0042956">
    <property type="term" value="P:maltodextrin transmembrane transport"/>
    <property type="evidence" value="ECO:0007669"/>
    <property type="project" value="TreeGrafter"/>
</dbReference>
<dbReference type="Gene3D" id="3.40.190.10">
    <property type="entry name" value="Periplasmic binding protein-like II"/>
    <property type="match status" value="2"/>
</dbReference>
<keyword evidence="2" id="KW-0813">Transport</keyword>
<feature type="compositionally biased region" description="Basic residues" evidence="4">
    <location>
        <begin position="1"/>
        <end position="17"/>
    </location>
</feature>
<dbReference type="AlphaFoldDB" id="A0A937RKJ5"/>
<dbReference type="GO" id="GO:0015768">
    <property type="term" value="P:maltose transport"/>
    <property type="evidence" value="ECO:0007669"/>
    <property type="project" value="TreeGrafter"/>
</dbReference>
<dbReference type="GO" id="GO:0055052">
    <property type="term" value="C:ATP-binding cassette (ABC) transporter complex, substrate-binding subunit-containing"/>
    <property type="evidence" value="ECO:0007669"/>
    <property type="project" value="TreeGrafter"/>
</dbReference>
<keyword evidence="6" id="KW-1185">Reference proteome</keyword>
<accession>A0A937RKJ5</accession>
<dbReference type="CDD" id="cd14750">
    <property type="entry name" value="PBP2_TMBP"/>
    <property type="match status" value="1"/>
</dbReference>
<dbReference type="InterPro" id="IPR006059">
    <property type="entry name" value="SBP"/>
</dbReference>
<proteinExistence type="inferred from homology"/>
<dbReference type="Pfam" id="PF01547">
    <property type="entry name" value="SBP_bac_1"/>
    <property type="match status" value="1"/>
</dbReference>
<evidence type="ECO:0000313" key="5">
    <source>
        <dbReference type="EMBL" id="MBL7627626.1"/>
    </source>
</evidence>
<name>A0A937RKJ5_9ACTN</name>
<protein>
    <submittedName>
        <fullName evidence="5">ABC transporter substrate-binding protein</fullName>
    </submittedName>
</protein>
<feature type="compositionally biased region" description="Low complexity" evidence="4">
    <location>
        <begin position="18"/>
        <end position="30"/>
    </location>
</feature>
<dbReference type="RefSeq" id="WP_202998893.1">
    <property type="nucleotide sequence ID" value="NZ_JADWYU010000096.1"/>
</dbReference>
<sequence>MRIRQSRRPRGPRRPSRHFGPGPGAAVPVHGGHRDPRTSRGRRSTAAVAGALALAAGSALAGCGGSDDGNGGRGPVSLTWYVYNESSGSFAKAAADCSAASDGRYTIGINVLPNDSDGQRQQLVRRLAAEDSSMDILTLDVTWTAEFAEAGWAVPFPAAEARRVTDGMLPVAVETGTWEDQLYAVPLNTNAQLLWYRKDLVPNPPRTWDDMLAEARRLAEAGKPHYVEVQGAQYEGYTVLFNSLVASAGGQILNDEGTEVVLGPPAEKAVEAIRALAHSPAADPSWSNQKEDDNRLAFETGSAAFQLNYPFIYPSARQNNPELADKIGWTQWPTLVPGQPSHTTIGGYNLAIGAYSPHKAQAAAAIECMTSRENQIRTAIDGGLPPTIEDLYTDQEFIDGGYPFAPAIYEALRNASVRPQTPAYQSVSLQIAHTLSPPSSASLGRLDSLREAIADALESKGLVP</sequence>
<dbReference type="GO" id="GO:1901982">
    <property type="term" value="F:maltose binding"/>
    <property type="evidence" value="ECO:0007669"/>
    <property type="project" value="TreeGrafter"/>
</dbReference>
<evidence type="ECO:0000256" key="4">
    <source>
        <dbReference type="SAM" id="MobiDB-lite"/>
    </source>
</evidence>
<evidence type="ECO:0000256" key="2">
    <source>
        <dbReference type="ARBA" id="ARBA00022448"/>
    </source>
</evidence>
<dbReference type="PANTHER" id="PTHR30061">
    <property type="entry name" value="MALTOSE-BINDING PERIPLASMIC PROTEIN"/>
    <property type="match status" value="1"/>
</dbReference>
<reference evidence="5" key="1">
    <citation type="submission" date="2020-12" db="EMBL/GenBank/DDBJ databases">
        <title>Genomic characterization of non-nitrogen-fixing Frankia strains.</title>
        <authorList>
            <person name="Carlos-Shanley C."/>
            <person name="Guerra T."/>
            <person name="Hahn D."/>
        </authorList>
    </citation>
    <scope>NUCLEOTIDE SEQUENCE</scope>
    <source>
        <strain evidence="5">CN6</strain>
    </source>
</reference>
<feature type="region of interest" description="Disordered" evidence="4">
    <location>
        <begin position="1"/>
        <end position="43"/>
    </location>
</feature>
<comment type="similarity">
    <text evidence="1">Belongs to the bacterial solute-binding protein 1 family.</text>
</comment>